<organism evidence="2 3">
    <name type="scientific">Lactuca virosa</name>
    <dbReference type="NCBI Taxonomy" id="75947"/>
    <lineage>
        <taxon>Eukaryota</taxon>
        <taxon>Viridiplantae</taxon>
        <taxon>Streptophyta</taxon>
        <taxon>Embryophyta</taxon>
        <taxon>Tracheophyta</taxon>
        <taxon>Spermatophyta</taxon>
        <taxon>Magnoliopsida</taxon>
        <taxon>eudicotyledons</taxon>
        <taxon>Gunneridae</taxon>
        <taxon>Pentapetalae</taxon>
        <taxon>asterids</taxon>
        <taxon>campanulids</taxon>
        <taxon>Asterales</taxon>
        <taxon>Asteraceae</taxon>
        <taxon>Cichorioideae</taxon>
        <taxon>Cichorieae</taxon>
        <taxon>Lactucinae</taxon>
        <taxon>Lactuca</taxon>
    </lineage>
</organism>
<dbReference type="PANTHER" id="PTHR47592">
    <property type="entry name" value="PBF68 PROTEIN"/>
    <property type="match status" value="1"/>
</dbReference>
<protein>
    <recommendedName>
        <fullName evidence="1">Retrovirus-related Pol polyprotein from transposon TNT 1-94-like beta-barrel domain-containing protein</fullName>
    </recommendedName>
</protein>
<dbReference type="AlphaFoldDB" id="A0AAU9NM21"/>
<evidence type="ECO:0000313" key="3">
    <source>
        <dbReference type="Proteomes" id="UP001157418"/>
    </source>
</evidence>
<keyword evidence="3" id="KW-1185">Reference proteome</keyword>
<name>A0AAU9NM21_9ASTR</name>
<proteinExistence type="predicted"/>
<comment type="caution">
    <text evidence="2">The sequence shown here is derived from an EMBL/GenBank/DDBJ whole genome shotgun (WGS) entry which is preliminary data.</text>
</comment>
<gene>
    <name evidence="2" type="ORF">LVIROSA_LOCUS25089</name>
</gene>
<sequence length="151" mass="16331">MAKKSSEEIGFVSYAQLVGEPITQGWVFSTGASVHVCNSRDKFVDYRPVTGKHVSQLDNSKVNVSGIGSVTLRFTSGQTVTLKDVVHIPSFINCFVSVGRFVEEGFAVSFESEKAMIYKNKKFVGNGCMRPGGYLLNVDNDDHPAGAATST</sequence>
<dbReference type="InterPro" id="IPR054722">
    <property type="entry name" value="PolX-like_BBD"/>
</dbReference>
<dbReference type="EMBL" id="CAKMRJ010004445">
    <property type="protein sequence ID" value="CAH1438856.1"/>
    <property type="molecule type" value="Genomic_DNA"/>
</dbReference>
<feature type="domain" description="Retrovirus-related Pol polyprotein from transposon TNT 1-94-like beta-barrel" evidence="1">
    <location>
        <begin position="26"/>
        <end position="106"/>
    </location>
</feature>
<reference evidence="2 3" key="1">
    <citation type="submission" date="2022-01" db="EMBL/GenBank/DDBJ databases">
        <authorList>
            <person name="Xiong W."/>
            <person name="Schranz E."/>
        </authorList>
    </citation>
    <scope>NUCLEOTIDE SEQUENCE [LARGE SCALE GENOMIC DNA]</scope>
</reference>
<evidence type="ECO:0000259" key="1">
    <source>
        <dbReference type="Pfam" id="PF22936"/>
    </source>
</evidence>
<dbReference type="Pfam" id="PF22936">
    <property type="entry name" value="Pol_BBD"/>
    <property type="match status" value="1"/>
</dbReference>
<dbReference type="Proteomes" id="UP001157418">
    <property type="component" value="Unassembled WGS sequence"/>
</dbReference>
<accession>A0AAU9NM21</accession>
<evidence type="ECO:0000313" key="2">
    <source>
        <dbReference type="EMBL" id="CAH1438856.1"/>
    </source>
</evidence>